<accession>A0A1L3JIN0</accession>
<feature type="signal peptide" evidence="2">
    <location>
        <begin position="1"/>
        <end position="21"/>
    </location>
</feature>
<keyword evidence="4" id="KW-1185">Reference proteome</keyword>
<evidence type="ECO:0000313" key="3">
    <source>
        <dbReference type="EMBL" id="APG64978.1"/>
    </source>
</evidence>
<organism evidence="3 4">
    <name type="scientific">Tenacibaculum todarodis</name>
    <dbReference type="NCBI Taxonomy" id="1850252"/>
    <lineage>
        <taxon>Bacteria</taxon>
        <taxon>Pseudomonadati</taxon>
        <taxon>Bacteroidota</taxon>
        <taxon>Flavobacteriia</taxon>
        <taxon>Flavobacteriales</taxon>
        <taxon>Flavobacteriaceae</taxon>
        <taxon>Tenacibaculum</taxon>
    </lineage>
</organism>
<gene>
    <name evidence="3" type="ORF">LPB136_06250</name>
</gene>
<feature type="chain" id="PRO_5012769515" description="Secreted protein" evidence="2">
    <location>
        <begin position="22"/>
        <end position="220"/>
    </location>
</feature>
<dbReference type="EMBL" id="CP018155">
    <property type="protein sequence ID" value="APG64978.1"/>
    <property type="molecule type" value="Genomic_DNA"/>
</dbReference>
<evidence type="ECO:0000256" key="1">
    <source>
        <dbReference type="SAM" id="MobiDB-lite"/>
    </source>
</evidence>
<dbReference type="KEGG" id="ten:LPB136_06250"/>
<dbReference type="OrthoDB" id="1148517at2"/>
<protein>
    <recommendedName>
        <fullName evidence="5">Secreted protein</fullName>
    </recommendedName>
</protein>
<reference evidence="3 4" key="1">
    <citation type="submission" date="2016-11" db="EMBL/GenBank/DDBJ databases">
        <title>Tenacibaculum sp. LPB0136, isolated from marine environment.</title>
        <authorList>
            <person name="Kim E."/>
            <person name="Yi H."/>
        </authorList>
    </citation>
    <scope>NUCLEOTIDE SEQUENCE [LARGE SCALE GENOMIC DNA]</scope>
    <source>
        <strain evidence="3 4">LPB0136</strain>
    </source>
</reference>
<dbReference type="AlphaFoldDB" id="A0A1L3JIN0"/>
<evidence type="ECO:0000256" key="2">
    <source>
        <dbReference type="SAM" id="SignalP"/>
    </source>
</evidence>
<keyword evidence="2" id="KW-0732">Signal</keyword>
<sequence length="220" mass="24680">MKHFKYFFILLFALIATQGFSQLDNNNGGNTKGKSIGTFEAPSKTITKPKTIGFGNNNGFKTASKEEQKKQKKKEDERKLKNKGIKNDAQVAKERFSKNFKKINGRYAVIDQNLGSFRSNGKFITVYCRDYQHPDNDRVTVYHNNVPVVYNIVLRQSYQSFKIPLEVGINTIDFKALNQGTSGPNTAGFKVYDDSGTLISSNQWELATGAKATIAISKTE</sequence>
<feature type="region of interest" description="Disordered" evidence="1">
    <location>
        <begin position="47"/>
        <end position="84"/>
    </location>
</feature>
<dbReference type="Proteomes" id="UP000181898">
    <property type="component" value="Chromosome"/>
</dbReference>
<feature type="compositionally biased region" description="Polar residues" evidence="1">
    <location>
        <begin position="47"/>
        <end position="61"/>
    </location>
</feature>
<evidence type="ECO:0008006" key="5">
    <source>
        <dbReference type="Google" id="ProtNLM"/>
    </source>
</evidence>
<proteinExistence type="predicted"/>
<name>A0A1L3JIN0_9FLAO</name>
<feature type="compositionally biased region" description="Basic and acidic residues" evidence="1">
    <location>
        <begin position="63"/>
        <end position="79"/>
    </location>
</feature>
<dbReference type="STRING" id="1850252.LPB136_06250"/>
<dbReference type="RefSeq" id="WP_072555304.1">
    <property type="nucleotide sequence ID" value="NZ_CP018155.1"/>
</dbReference>
<evidence type="ECO:0000313" key="4">
    <source>
        <dbReference type="Proteomes" id="UP000181898"/>
    </source>
</evidence>